<proteinExistence type="predicted"/>
<comment type="caution">
    <text evidence="2">The sequence shown here is derived from an EMBL/GenBank/DDBJ whole genome shotgun (WGS) entry which is preliminary data.</text>
</comment>
<dbReference type="EMBL" id="JALHAT010000062">
    <property type="protein sequence ID" value="MCJ1962787.1"/>
    <property type="molecule type" value="Genomic_DNA"/>
</dbReference>
<name>A0ABT0AHZ5_9SPHN</name>
<dbReference type="RefSeq" id="WP_243802971.1">
    <property type="nucleotide sequence ID" value="NZ_JALHAT010000062.1"/>
</dbReference>
<evidence type="ECO:0000256" key="1">
    <source>
        <dbReference type="SAM" id="Phobius"/>
    </source>
</evidence>
<keyword evidence="1" id="KW-0812">Transmembrane</keyword>
<feature type="transmembrane region" description="Helical" evidence="1">
    <location>
        <begin position="41"/>
        <end position="57"/>
    </location>
</feature>
<accession>A0ABT0AHZ5</accession>
<dbReference type="Proteomes" id="UP001162802">
    <property type="component" value="Unassembled WGS sequence"/>
</dbReference>
<organism evidence="2 3">
    <name type="scientific">Novosphingobium mangrovi</name>
    <name type="common">ex Hu et al. 2023</name>
    <dbReference type="NCBI Taxonomy" id="2930094"/>
    <lineage>
        <taxon>Bacteria</taxon>
        <taxon>Pseudomonadati</taxon>
        <taxon>Pseudomonadota</taxon>
        <taxon>Alphaproteobacteria</taxon>
        <taxon>Sphingomonadales</taxon>
        <taxon>Sphingomonadaceae</taxon>
        <taxon>Novosphingobium</taxon>
    </lineage>
</organism>
<reference evidence="2" key="1">
    <citation type="submission" date="2022-03" db="EMBL/GenBank/DDBJ databases">
        <title>Identification of a novel bacterium isolated from mangrove sediments.</title>
        <authorList>
            <person name="Pan X."/>
        </authorList>
    </citation>
    <scope>NUCLEOTIDE SEQUENCE</scope>
    <source>
        <strain evidence="2">B2637</strain>
    </source>
</reference>
<sequence length="135" mass="14950">MPSRPTSIRIFGALMLAQGLTALATVPLTYAQEPGSLPMVLMAMYAVGYYLCFWYMIARRANAIALWFYVGLALLDLPMTIVFWEEYAAPGTLHLALSLANLALELASVALLLCTDALAWVRARGQVPDHRDIFR</sequence>
<protein>
    <submittedName>
        <fullName evidence="2">Uncharacterized protein</fullName>
    </submittedName>
</protein>
<keyword evidence="3" id="KW-1185">Reference proteome</keyword>
<evidence type="ECO:0000313" key="2">
    <source>
        <dbReference type="EMBL" id="MCJ1962787.1"/>
    </source>
</evidence>
<feature type="transmembrane region" description="Helical" evidence="1">
    <location>
        <begin position="96"/>
        <end position="121"/>
    </location>
</feature>
<evidence type="ECO:0000313" key="3">
    <source>
        <dbReference type="Proteomes" id="UP001162802"/>
    </source>
</evidence>
<keyword evidence="1" id="KW-0472">Membrane</keyword>
<feature type="transmembrane region" description="Helical" evidence="1">
    <location>
        <begin position="64"/>
        <end position="84"/>
    </location>
</feature>
<gene>
    <name evidence="2" type="ORF">MTR65_19050</name>
</gene>
<keyword evidence="1" id="KW-1133">Transmembrane helix</keyword>